<comment type="caution">
    <text evidence="7">The sequence shown here is derived from an EMBL/GenBank/DDBJ whole genome shotgun (WGS) entry which is preliminary data.</text>
</comment>
<dbReference type="GO" id="GO:0005576">
    <property type="term" value="C:extracellular region"/>
    <property type="evidence" value="ECO:0007669"/>
    <property type="project" value="UniProtKB-SubCell"/>
</dbReference>
<dbReference type="InterPro" id="IPR033868">
    <property type="entry name" value="Xylanase_inhibitor_I-like"/>
</dbReference>
<protein>
    <recommendedName>
        <fullName evidence="6">Peptidase A1 domain-containing protein</fullName>
    </recommendedName>
</protein>
<evidence type="ECO:0000256" key="2">
    <source>
        <dbReference type="ARBA" id="ARBA00007447"/>
    </source>
</evidence>
<dbReference type="PANTHER" id="PTHR47965">
    <property type="entry name" value="ASPARTYL PROTEASE-RELATED"/>
    <property type="match status" value="1"/>
</dbReference>
<dbReference type="Pfam" id="PF14541">
    <property type="entry name" value="TAXi_C"/>
    <property type="match status" value="1"/>
</dbReference>
<evidence type="ECO:0000313" key="8">
    <source>
        <dbReference type="Proteomes" id="UP000091857"/>
    </source>
</evidence>
<evidence type="ECO:0000256" key="3">
    <source>
        <dbReference type="ARBA" id="ARBA00022525"/>
    </source>
</evidence>
<dbReference type="PANTHER" id="PTHR47965:SF54">
    <property type="entry name" value="PEPTIDASE A1 DOMAIN-CONTAINING PROTEIN"/>
    <property type="match status" value="1"/>
</dbReference>
<dbReference type="OrthoDB" id="1904546at2759"/>
<comment type="similarity">
    <text evidence="2">Belongs to the peptidase A1 family.</text>
</comment>
<keyword evidence="8" id="KW-1185">Reference proteome</keyword>
<feature type="chain" id="PRO_5012654931" description="Peptidase A1 domain-containing protein" evidence="5">
    <location>
        <begin position="24"/>
        <end position="437"/>
    </location>
</feature>
<dbReference type="GO" id="GO:0004190">
    <property type="term" value="F:aspartic-type endopeptidase activity"/>
    <property type="evidence" value="ECO:0007669"/>
    <property type="project" value="InterPro"/>
</dbReference>
<keyword evidence="4 5" id="KW-0732">Signal</keyword>
<name>A0A2C9W8K6_MANES</name>
<dbReference type="PROSITE" id="PS51767">
    <property type="entry name" value="PEPTIDASE_A1"/>
    <property type="match status" value="1"/>
</dbReference>
<evidence type="ECO:0000256" key="1">
    <source>
        <dbReference type="ARBA" id="ARBA00004239"/>
    </source>
</evidence>
<evidence type="ECO:0000256" key="4">
    <source>
        <dbReference type="ARBA" id="ARBA00022729"/>
    </source>
</evidence>
<feature type="signal peptide" evidence="5">
    <location>
        <begin position="1"/>
        <end position="23"/>
    </location>
</feature>
<dbReference type="STRING" id="3983.A0A2C9W8K6"/>
<sequence length="437" mass="47018">MASSFACFLLLCFLLFYTSPSLARTPFRPKALLLPVSKDSSTLQYLTHFNQRTPLVPVKLTVDLGSAFAWIDCEKGYVSSSFRPVRCDSALCTLVNSKMCTSECYGSPKPGCHNNTCDLAPGNTVIRLSTTGQVGQDLVSLQSTNGMNPGKLVSVRNFVFSCGSTFLLEGLANGVTGMAGFGRSNISLPVQFSATFGFSKKFAICLSSSAQSNGVIFFGDSPYVMLPNNVDLSNSLTYTPLKLNPVSTAGTYFEGESSVEYFIGVKSIKINGKEVKLNKTLLSIDKEGNGGTKISTVKPYTVLETSIYKAVTKAFVKEMKGVPRVAAVAQFGVCFNSKNIGSSRVGPAVPPIDLVLEGKKVLWRIWGANSMVQVNNEVMCLGFVDGGSELVTTPVIIGGHQLEDNLLQFDLATSRLGFSSSLLFRQTTCSNFNFTSV</sequence>
<keyword evidence="3" id="KW-0964">Secreted</keyword>
<dbReference type="InterPro" id="IPR001461">
    <property type="entry name" value="Aspartic_peptidase_A1"/>
</dbReference>
<comment type="subcellular location">
    <subcellularLocation>
        <location evidence="1">Secreted</location>
        <location evidence="1">Extracellular space</location>
    </subcellularLocation>
</comment>
<dbReference type="SUPFAM" id="SSF50630">
    <property type="entry name" value="Acid proteases"/>
    <property type="match status" value="1"/>
</dbReference>
<dbReference type="Proteomes" id="UP000091857">
    <property type="component" value="Chromosome 3"/>
</dbReference>
<feature type="domain" description="Peptidase A1" evidence="6">
    <location>
        <begin position="45"/>
        <end position="419"/>
    </location>
</feature>
<dbReference type="FunFam" id="2.40.70.10:FF:000045">
    <property type="entry name" value="Basic 7S globulin"/>
    <property type="match status" value="1"/>
</dbReference>
<evidence type="ECO:0000313" key="7">
    <source>
        <dbReference type="EMBL" id="OAY55839.1"/>
    </source>
</evidence>
<dbReference type="Gene3D" id="2.40.70.10">
    <property type="entry name" value="Acid Proteases"/>
    <property type="match status" value="2"/>
</dbReference>
<proteinExistence type="inferred from homology"/>
<dbReference type="GO" id="GO:0006508">
    <property type="term" value="P:proteolysis"/>
    <property type="evidence" value="ECO:0007669"/>
    <property type="project" value="InterPro"/>
</dbReference>
<reference evidence="8" key="1">
    <citation type="journal article" date="2016" name="Nat. Biotechnol.">
        <title>Sequencing wild and cultivated cassava and related species reveals extensive interspecific hybridization and genetic diversity.</title>
        <authorList>
            <person name="Bredeson J.V."/>
            <person name="Lyons J.B."/>
            <person name="Prochnik S.E."/>
            <person name="Wu G.A."/>
            <person name="Ha C.M."/>
            <person name="Edsinger-Gonzales E."/>
            <person name="Grimwood J."/>
            <person name="Schmutz J."/>
            <person name="Rabbi I.Y."/>
            <person name="Egesi C."/>
            <person name="Nauluvula P."/>
            <person name="Lebot V."/>
            <person name="Ndunguru J."/>
            <person name="Mkamilo G."/>
            <person name="Bart R.S."/>
            <person name="Setter T.L."/>
            <person name="Gleadow R.M."/>
            <person name="Kulakow P."/>
            <person name="Ferguson M.E."/>
            <person name="Rounsley S."/>
            <person name="Rokhsar D.S."/>
        </authorList>
    </citation>
    <scope>NUCLEOTIDE SEQUENCE [LARGE SCALE GENOMIC DNA]</scope>
    <source>
        <strain evidence="8">cv. AM560-2</strain>
    </source>
</reference>
<dbReference type="InterPro" id="IPR021109">
    <property type="entry name" value="Peptidase_aspartic_dom_sf"/>
</dbReference>
<dbReference type="CDD" id="cd05489">
    <property type="entry name" value="xylanase_inhibitor_I_like"/>
    <property type="match status" value="1"/>
</dbReference>
<accession>A0A2C9W8K6</accession>
<dbReference type="AlphaFoldDB" id="A0A2C9W8K6"/>
<gene>
    <name evidence="7" type="ORF">MANES_03G183800v8</name>
</gene>
<dbReference type="Gramene" id="Manes.03G183800.1.v8.1">
    <property type="protein sequence ID" value="Manes.03G183800.1.v8.1.CDS.1"/>
    <property type="gene ID" value="Manes.03G183800.v8.1"/>
</dbReference>
<dbReference type="Pfam" id="PF14543">
    <property type="entry name" value="TAXi_N"/>
    <property type="match status" value="1"/>
</dbReference>
<dbReference type="InterPro" id="IPR033121">
    <property type="entry name" value="PEPTIDASE_A1"/>
</dbReference>
<evidence type="ECO:0000256" key="5">
    <source>
        <dbReference type="SAM" id="SignalP"/>
    </source>
</evidence>
<dbReference type="InterPro" id="IPR032799">
    <property type="entry name" value="TAXi_C"/>
</dbReference>
<dbReference type="EMBL" id="CM004389">
    <property type="protein sequence ID" value="OAY55839.1"/>
    <property type="molecule type" value="Genomic_DNA"/>
</dbReference>
<dbReference type="FunFam" id="2.40.70.10:FF:000041">
    <property type="entry name" value="Basic 7S globulin"/>
    <property type="match status" value="1"/>
</dbReference>
<organism evidence="7 8">
    <name type="scientific">Manihot esculenta</name>
    <name type="common">Cassava</name>
    <name type="synonym">Jatropha manihot</name>
    <dbReference type="NCBI Taxonomy" id="3983"/>
    <lineage>
        <taxon>Eukaryota</taxon>
        <taxon>Viridiplantae</taxon>
        <taxon>Streptophyta</taxon>
        <taxon>Embryophyta</taxon>
        <taxon>Tracheophyta</taxon>
        <taxon>Spermatophyta</taxon>
        <taxon>Magnoliopsida</taxon>
        <taxon>eudicotyledons</taxon>
        <taxon>Gunneridae</taxon>
        <taxon>Pentapetalae</taxon>
        <taxon>rosids</taxon>
        <taxon>fabids</taxon>
        <taxon>Malpighiales</taxon>
        <taxon>Euphorbiaceae</taxon>
        <taxon>Crotonoideae</taxon>
        <taxon>Manihoteae</taxon>
        <taxon>Manihot</taxon>
    </lineage>
</organism>
<dbReference type="InterPro" id="IPR032861">
    <property type="entry name" value="TAXi_N"/>
</dbReference>
<evidence type="ECO:0000259" key="6">
    <source>
        <dbReference type="PROSITE" id="PS51767"/>
    </source>
</evidence>